<evidence type="ECO:0000313" key="7">
    <source>
        <dbReference type="EMBL" id="RDS84326.1"/>
    </source>
</evidence>
<proteinExistence type="inferred from homology"/>
<feature type="active site" evidence="5">
    <location>
        <position position="208"/>
    </location>
</feature>
<evidence type="ECO:0000256" key="4">
    <source>
        <dbReference type="ARBA" id="ARBA00022801"/>
    </source>
</evidence>
<reference evidence="7 8" key="1">
    <citation type="submission" date="2018-07" db="EMBL/GenBank/DDBJ databases">
        <title>Dyella monticola sp. nov. and Dyella psychrodurans sp. nov. isolated from monsoon evergreen broad-leaved forest soil of Dinghu Mountain, China.</title>
        <authorList>
            <person name="Gao Z."/>
            <person name="Qiu L."/>
        </authorList>
    </citation>
    <scope>NUCLEOTIDE SEQUENCE [LARGE SCALE GENOMIC DNA]</scope>
    <source>
        <strain evidence="7 8">4MSK11</strain>
    </source>
</reference>
<name>A0A370X7J0_9GAMM</name>
<comment type="subcellular location">
    <subcellularLocation>
        <location evidence="5">Cytoplasm</location>
    </subcellularLocation>
</comment>
<comment type="subunit">
    <text evidence="5">Monomer.</text>
</comment>
<dbReference type="InterPro" id="IPR050228">
    <property type="entry name" value="Carboxylesterase_BioH"/>
</dbReference>
<dbReference type="GO" id="GO:0090499">
    <property type="term" value="F:pimelyl-[acyl-carrier protein] methyl ester esterase activity"/>
    <property type="evidence" value="ECO:0007669"/>
    <property type="project" value="UniProtKB-EC"/>
</dbReference>
<comment type="catalytic activity">
    <reaction evidence="5">
        <text>6-carboxyhexanoyl-[ACP] methyl ester + H2O = 6-carboxyhexanoyl-[ACP] + methanol + H(+)</text>
        <dbReference type="Rhea" id="RHEA:42700"/>
        <dbReference type="Rhea" id="RHEA-COMP:9955"/>
        <dbReference type="Rhea" id="RHEA-COMP:10186"/>
        <dbReference type="ChEBI" id="CHEBI:15377"/>
        <dbReference type="ChEBI" id="CHEBI:15378"/>
        <dbReference type="ChEBI" id="CHEBI:17790"/>
        <dbReference type="ChEBI" id="CHEBI:78846"/>
        <dbReference type="ChEBI" id="CHEBI:82735"/>
        <dbReference type="EC" id="3.1.1.85"/>
    </reaction>
</comment>
<organism evidence="7 8">
    <name type="scientific">Dyella psychrodurans</name>
    <dbReference type="NCBI Taxonomy" id="1927960"/>
    <lineage>
        <taxon>Bacteria</taxon>
        <taxon>Pseudomonadati</taxon>
        <taxon>Pseudomonadota</taxon>
        <taxon>Gammaproteobacteria</taxon>
        <taxon>Lysobacterales</taxon>
        <taxon>Rhodanobacteraceae</taxon>
        <taxon>Dyella</taxon>
    </lineage>
</organism>
<dbReference type="AlphaFoldDB" id="A0A370X7J0"/>
<evidence type="ECO:0000256" key="1">
    <source>
        <dbReference type="ARBA" id="ARBA00022487"/>
    </source>
</evidence>
<dbReference type="InterPro" id="IPR029058">
    <property type="entry name" value="AB_hydrolase_fold"/>
</dbReference>
<keyword evidence="4 5" id="KW-0378">Hydrolase</keyword>
<comment type="pathway">
    <text evidence="5">Cofactor biosynthesis; biotin biosynthesis.</text>
</comment>
<dbReference type="GO" id="GO:0009102">
    <property type="term" value="P:biotin biosynthetic process"/>
    <property type="evidence" value="ECO:0007669"/>
    <property type="project" value="UniProtKB-UniRule"/>
</dbReference>
<dbReference type="EC" id="3.1.1.85" evidence="5"/>
<evidence type="ECO:0000259" key="6">
    <source>
        <dbReference type="Pfam" id="PF00561"/>
    </source>
</evidence>
<dbReference type="EMBL" id="QRBF01000003">
    <property type="protein sequence ID" value="RDS84326.1"/>
    <property type="molecule type" value="Genomic_DNA"/>
</dbReference>
<evidence type="ECO:0000256" key="5">
    <source>
        <dbReference type="HAMAP-Rule" id="MF_01260"/>
    </source>
</evidence>
<feature type="active site" description="Nucleophile" evidence="5">
    <location>
        <position position="81"/>
    </location>
</feature>
<keyword evidence="2 5" id="KW-0963">Cytoplasm</keyword>
<keyword evidence="1 5" id="KW-0719">Serine esterase</keyword>
<dbReference type="PANTHER" id="PTHR43194">
    <property type="entry name" value="HYDROLASE ALPHA/BETA FOLD FAMILY"/>
    <property type="match status" value="1"/>
</dbReference>
<dbReference type="RefSeq" id="WP_115478127.1">
    <property type="nucleotide sequence ID" value="NZ_QRBF01000003.1"/>
</dbReference>
<dbReference type="GO" id="GO:0005737">
    <property type="term" value="C:cytoplasm"/>
    <property type="evidence" value="ECO:0007669"/>
    <property type="project" value="UniProtKB-SubCell"/>
</dbReference>
<sequence length="257" mass="28256">MSLHIEAHGTGSIPLVMIHGWAMHGGIFAPLVDALAEHCTMYLVDLPGHGYSRDSELPLEPAICARAIADATPPAAWLGWSMGGLVALRAALDMPQHVRGLAMLCATPRFVSAPDWPQGRDQVLVQQLATDLETDYHSTVDRFLTLEVMGSRDPRGELRKLREEVFSRGEPDLRVLQEGIRILDQTDLRAELPTLKPGNSWWSAGRLDRLVHPDAMEWSAAASRGEFHVIAHAGHAPFLSHADAVAQVLLPWLEANR</sequence>
<gene>
    <name evidence="5 7" type="primary">bioH</name>
    <name evidence="7" type="ORF">DWU99_11365</name>
</gene>
<feature type="binding site" evidence="5">
    <location>
        <position position="235"/>
    </location>
    <ligand>
        <name>substrate</name>
    </ligand>
</feature>
<feature type="binding site" evidence="5">
    <location>
        <begin position="81"/>
        <end position="82"/>
    </location>
    <ligand>
        <name>substrate</name>
    </ligand>
</feature>
<keyword evidence="8" id="KW-1185">Reference proteome</keyword>
<evidence type="ECO:0000256" key="3">
    <source>
        <dbReference type="ARBA" id="ARBA00022756"/>
    </source>
</evidence>
<dbReference type="Pfam" id="PF00561">
    <property type="entry name" value="Abhydrolase_1"/>
    <property type="match status" value="1"/>
</dbReference>
<dbReference type="HAMAP" id="MF_01260">
    <property type="entry name" value="Carboxylester"/>
    <property type="match status" value="1"/>
</dbReference>
<accession>A0A370X7J0</accession>
<dbReference type="PANTHER" id="PTHR43194:SF5">
    <property type="entry name" value="PIMELOYL-[ACYL-CARRIER PROTEIN] METHYL ESTER ESTERASE"/>
    <property type="match status" value="1"/>
</dbReference>
<dbReference type="Proteomes" id="UP000255334">
    <property type="component" value="Unassembled WGS sequence"/>
</dbReference>
<dbReference type="OrthoDB" id="9780744at2"/>
<comment type="similarity">
    <text evidence="5">Belongs to the AB hydrolase superfamily. Carboxylesterase BioH family.</text>
</comment>
<evidence type="ECO:0000313" key="8">
    <source>
        <dbReference type="Proteomes" id="UP000255334"/>
    </source>
</evidence>
<comment type="caution">
    <text evidence="7">The sequence shown here is derived from an EMBL/GenBank/DDBJ whole genome shotgun (WGS) entry which is preliminary data.</text>
</comment>
<dbReference type="Gene3D" id="3.40.50.1820">
    <property type="entry name" value="alpha/beta hydrolase"/>
    <property type="match status" value="1"/>
</dbReference>
<protein>
    <recommendedName>
        <fullName evidence="5">Pimeloyl-[acyl-carrier protein] methyl ester esterase</fullName>
        <ecNumber evidence="5">3.1.1.85</ecNumber>
    </recommendedName>
    <alternativeName>
        <fullName evidence="5">Biotin synthesis protein BioH</fullName>
    </alternativeName>
    <alternativeName>
        <fullName evidence="5">Carboxylesterase BioH</fullName>
    </alternativeName>
</protein>
<feature type="binding site" evidence="5">
    <location>
        <position position="21"/>
    </location>
    <ligand>
        <name>substrate</name>
    </ligand>
</feature>
<keyword evidence="3 5" id="KW-0093">Biotin biosynthesis</keyword>
<feature type="active site" evidence="5">
    <location>
        <position position="235"/>
    </location>
</feature>
<dbReference type="NCBIfam" id="TIGR01738">
    <property type="entry name" value="bioH"/>
    <property type="match status" value="1"/>
</dbReference>
<comment type="caution">
    <text evidence="5">Lacks conserved residue(s) required for the propagation of feature annotation.</text>
</comment>
<comment type="function">
    <text evidence="5">The physiological role of BioH is to remove the methyl group introduced by BioC when the pimeloyl moiety is complete. It allows to synthesize pimeloyl-ACP via the fatty acid synthetic pathway through the hydrolysis of the ester bonds of pimeloyl-ACP esters.</text>
</comment>
<dbReference type="InterPro" id="IPR000073">
    <property type="entry name" value="AB_hydrolase_1"/>
</dbReference>
<dbReference type="SUPFAM" id="SSF53474">
    <property type="entry name" value="alpha/beta-Hydrolases"/>
    <property type="match status" value="1"/>
</dbReference>
<dbReference type="InterPro" id="IPR010076">
    <property type="entry name" value="BioH"/>
</dbReference>
<feature type="domain" description="AB hydrolase-1" evidence="6">
    <location>
        <begin position="14"/>
        <end position="241"/>
    </location>
</feature>
<evidence type="ECO:0000256" key="2">
    <source>
        <dbReference type="ARBA" id="ARBA00022490"/>
    </source>
</evidence>